<dbReference type="PROSITE" id="PS51257">
    <property type="entry name" value="PROKAR_LIPOPROTEIN"/>
    <property type="match status" value="1"/>
</dbReference>
<gene>
    <name evidence="3" type="ORF">MKP09_05940</name>
</gene>
<organism evidence="3 4">
    <name type="scientific">Niabella ginsengisoli</name>
    <dbReference type="NCBI Taxonomy" id="522298"/>
    <lineage>
        <taxon>Bacteria</taxon>
        <taxon>Pseudomonadati</taxon>
        <taxon>Bacteroidota</taxon>
        <taxon>Chitinophagia</taxon>
        <taxon>Chitinophagales</taxon>
        <taxon>Chitinophagaceae</taxon>
        <taxon>Niabella</taxon>
    </lineage>
</organism>
<feature type="chain" id="PRO_5045247866" description="VCBS repeat-containing protein" evidence="2">
    <location>
        <begin position="26"/>
        <end position="187"/>
    </location>
</feature>
<feature type="compositionally biased region" description="Polar residues" evidence="1">
    <location>
        <begin position="23"/>
        <end position="43"/>
    </location>
</feature>
<evidence type="ECO:0000256" key="1">
    <source>
        <dbReference type="SAM" id="MobiDB-lite"/>
    </source>
</evidence>
<reference evidence="3 4" key="1">
    <citation type="submission" date="2022-02" db="EMBL/GenBank/DDBJ databases">
        <authorList>
            <person name="Min J."/>
        </authorList>
    </citation>
    <scope>NUCLEOTIDE SEQUENCE [LARGE SCALE GENOMIC DNA]</scope>
    <source>
        <strain evidence="3 4">GR10-1</strain>
    </source>
</reference>
<dbReference type="RefSeq" id="WP_240826861.1">
    <property type="nucleotide sequence ID" value="NZ_JAKWBL010000001.1"/>
</dbReference>
<feature type="region of interest" description="Disordered" evidence="1">
    <location>
        <begin position="23"/>
        <end position="62"/>
    </location>
</feature>
<evidence type="ECO:0000313" key="4">
    <source>
        <dbReference type="Proteomes" id="UP001202248"/>
    </source>
</evidence>
<comment type="caution">
    <text evidence="3">The sequence shown here is derived from an EMBL/GenBank/DDBJ whole genome shotgun (WGS) entry which is preliminary data.</text>
</comment>
<evidence type="ECO:0008006" key="5">
    <source>
        <dbReference type="Google" id="ProtNLM"/>
    </source>
</evidence>
<dbReference type="Proteomes" id="UP001202248">
    <property type="component" value="Unassembled WGS sequence"/>
</dbReference>
<keyword evidence="4" id="KW-1185">Reference proteome</keyword>
<evidence type="ECO:0000256" key="2">
    <source>
        <dbReference type="SAM" id="SignalP"/>
    </source>
</evidence>
<feature type="signal peptide" evidence="2">
    <location>
        <begin position="1"/>
        <end position="25"/>
    </location>
</feature>
<protein>
    <recommendedName>
        <fullName evidence="5">VCBS repeat-containing protein</fullName>
    </recommendedName>
</protein>
<evidence type="ECO:0000313" key="3">
    <source>
        <dbReference type="EMBL" id="MCH5597476.1"/>
    </source>
</evidence>
<accession>A0ABS9SGI4</accession>
<keyword evidence="2" id="KW-0732">Signal</keyword>
<sequence>MKKIIPLIIAAIMLIACNNTPKTGAASNTASDTINRQGYTQTGDSDEYIHYENPEENNPEEPDITFPTTGNKASDFLPKLNIYDIQYEAEGDLNNDGLADIAVVLVHKNLKTAVRPMLILLQNKDKSYWLDKVSNTAMPIEYTESDYKIYDTESLGIENGDLLLNPMEPDRAAIFSVRFVILVMIYC</sequence>
<dbReference type="EMBL" id="JAKWBL010000001">
    <property type="protein sequence ID" value="MCH5597476.1"/>
    <property type="molecule type" value="Genomic_DNA"/>
</dbReference>
<proteinExistence type="predicted"/>
<name>A0ABS9SGI4_9BACT</name>